<evidence type="ECO:0000313" key="3">
    <source>
        <dbReference type="Proteomes" id="UP000320421"/>
    </source>
</evidence>
<sequence>MDDNWDEIDDDPTEYLPEVTDLMHRLLNSHRKSPDEADFQRFPGIPLEALDEAYRDLSTLGLMEYTDELVTIGDHQRHKLRLTREGL</sequence>
<evidence type="ECO:0000313" key="1">
    <source>
        <dbReference type="EMBL" id="QDT21932.1"/>
    </source>
</evidence>
<organism evidence="1 3">
    <name type="scientific">Gimesia chilikensis</name>
    <dbReference type="NCBI Taxonomy" id="2605989"/>
    <lineage>
        <taxon>Bacteria</taxon>
        <taxon>Pseudomonadati</taxon>
        <taxon>Planctomycetota</taxon>
        <taxon>Planctomycetia</taxon>
        <taxon>Planctomycetales</taxon>
        <taxon>Planctomycetaceae</taxon>
        <taxon>Gimesia</taxon>
    </lineage>
</organism>
<evidence type="ECO:0000313" key="4">
    <source>
        <dbReference type="Proteomes" id="UP000320722"/>
    </source>
</evidence>
<name>A0A517PRD9_9PLAN</name>
<dbReference type="Proteomes" id="UP000320722">
    <property type="component" value="Chromosome"/>
</dbReference>
<dbReference type="EMBL" id="CP036266">
    <property type="protein sequence ID" value="QDT21932.1"/>
    <property type="molecule type" value="Genomic_DNA"/>
</dbReference>
<accession>A0A517WFI8</accession>
<accession>A0A517PRD9</accession>
<evidence type="ECO:0000313" key="2">
    <source>
        <dbReference type="EMBL" id="QDU04038.1"/>
    </source>
</evidence>
<dbReference type="EMBL" id="CP036347">
    <property type="protein sequence ID" value="QDU04038.1"/>
    <property type="molecule type" value="Genomic_DNA"/>
</dbReference>
<dbReference type="Proteomes" id="UP000320421">
    <property type="component" value="Chromosome"/>
</dbReference>
<proteinExistence type="predicted"/>
<protein>
    <submittedName>
        <fullName evidence="1">Uncharacterized protein</fullName>
    </submittedName>
</protein>
<reference evidence="3 4" key="1">
    <citation type="submission" date="2019-02" db="EMBL/GenBank/DDBJ databases">
        <title>Deep-cultivation of Planctomycetes and their phenomic and genomic characterization uncovers novel biology.</title>
        <authorList>
            <person name="Wiegand S."/>
            <person name="Jogler M."/>
            <person name="Boedeker C."/>
            <person name="Pinto D."/>
            <person name="Vollmers J."/>
            <person name="Rivas-Marin E."/>
            <person name="Kohn T."/>
            <person name="Peeters S.H."/>
            <person name="Heuer A."/>
            <person name="Rast P."/>
            <person name="Oberbeckmann S."/>
            <person name="Bunk B."/>
            <person name="Jeske O."/>
            <person name="Meyerdierks A."/>
            <person name="Storesund J.E."/>
            <person name="Kallscheuer N."/>
            <person name="Luecker S."/>
            <person name="Lage O.M."/>
            <person name="Pohl T."/>
            <person name="Merkel B.J."/>
            <person name="Hornburger P."/>
            <person name="Mueller R.-W."/>
            <person name="Bruemmer F."/>
            <person name="Labrenz M."/>
            <person name="Spormann A.M."/>
            <person name="Op den Camp H."/>
            <person name="Overmann J."/>
            <person name="Amann R."/>
            <person name="Jetten M.S.M."/>
            <person name="Mascher T."/>
            <person name="Medema M.H."/>
            <person name="Devos D.P."/>
            <person name="Kaster A.-K."/>
            <person name="Ovreas L."/>
            <person name="Rohde M."/>
            <person name="Galperin M.Y."/>
            <person name="Jogler C."/>
        </authorList>
    </citation>
    <scope>NUCLEOTIDE SEQUENCE [LARGE SCALE GENOMIC DNA]</scope>
    <source>
        <strain evidence="1 3">HG66A1</strain>
        <strain evidence="2 4">V6</strain>
    </source>
</reference>
<dbReference type="AlphaFoldDB" id="A0A517PRD9"/>
<keyword evidence="3" id="KW-1185">Reference proteome</keyword>
<gene>
    <name evidence="1" type="ORF">HG66A1_37370</name>
    <name evidence="2" type="ORF">V6x_37630</name>
</gene>
<dbReference type="RefSeq" id="WP_145041843.1">
    <property type="nucleotide sequence ID" value="NZ_CP036266.1"/>
</dbReference>